<keyword evidence="2" id="KW-0808">Transferase</keyword>
<dbReference type="InterPro" id="IPR010985">
    <property type="entry name" value="Ribbon_hlx_hlx"/>
</dbReference>
<feature type="compositionally biased region" description="Low complexity" evidence="1">
    <location>
        <begin position="172"/>
        <end position="191"/>
    </location>
</feature>
<proteinExistence type="predicted"/>
<feature type="region of interest" description="Disordered" evidence="1">
    <location>
        <begin position="78"/>
        <end position="99"/>
    </location>
</feature>
<gene>
    <name evidence="2" type="ORF">NF556_03725</name>
</gene>
<evidence type="ECO:0000313" key="2">
    <source>
        <dbReference type="EMBL" id="USQ80778.1"/>
    </source>
</evidence>
<dbReference type="RefSeq" id="WP_252594166.1">
    <property type="nucleotide sequence ID" value="NZ_CP099489.1"/>
</dbReference>
<accession>A0ABY4YWN7</accession>
<organism evidence="2 3">
    <name type="scientific">Ornithinimicrobium faecis</name>
    <dbReference type="NCBI Taxonomy" id="2934158"/>
    <lineage>
        <taxon>Bacteria</taxon>
        <taxon>Bacillati</taxon>
        <taxon>Actinomycetota</taxon>
        <taxon>Actinomycetes</taxon>
        <taxon>Micrococcales</taxon>
        <taxon>Ornithinimicrobiaceae</taxon>
        <taxon>Ornithinimicrobium</taxon>
    </lineage>
</organism>
<dbReference type="Gene3D" id="1.10.1220.10">
    <property type="entry name" value="Met repressor-like"/>
    <property type="match status" value="1"/>
</dbReference>
<dbReference type="InterPro" id="IPR013321">
    <property type="entry name" value="Arc_rbn_hlx_hlx"/>
</dbReference>
<reference evidence="2" key="1">
    <citation type="submission" date="2022-06" db="EMBL/GenBank/DDBJ databases">
        <title>Ornithinimicrobium HY1793.</title>
        <authorList>
            <person name="Huang Y."/>
        </authorList>
    </citation>
    <scope>NUCLEOTIDE SEQUENCE</scope>
    <source>
        <strain evidence="2">HY1793</strain>
    </source>
</reference>
<dbReference type="SUPFAM" id="SSF47598">
    <property type="entry name" value="Ribbon-helix-helix"/>
    <property type="match status" value="1"/>
</dbReference>
<keyword evidence="3" id="KW-1185">Reference proteome</keyword>
<feature type="compositionally biased region" description="Pro residues" evidence="1">
    <location>
        <begin position="161"/>
        <end position="171"/>
    </location>
</feature>
<dbReference type="Proteomes" id="UP001056455">
    <property type="component" value="Chromosome"/>
</dbReference>
<name>A0ABY4YWN7_9MICO</name>
<evidence type="ECO:0000256" key="1">
    <source>
        <dbReference type="SAM" id="MobiDB-lite"/>
    </source>
</evidence>
<feature type="region of interest" description="Disordered" evidence="1">
    <location>
        <begin position="154"/>
        <end position="191"/>
    </location>
</feature>
<protein>
    <submittedName>
        <fullName evidence="2">Histidine kinase</fullName>
    </submittedName>
</protein>
<sequence>MELTTYVERLRSEVAAATELGGPEITAAAQRVLSAVDPAIRLVLLEALTDAAAEITTELPSGSVETRLRGRAVEFVLDGVGSPDGPEDTYPQDADREPIDESGDQIRITLRLPEGLKVRAEELAAEVGQSLNSWLVDAVRDATTGGLRINLRSHGVRFDYPPSPPTPPGAPRAPGAPRSPGSPGRRMTGWS</sequence>
<dbReference type="GO" id="GO:0016301">
    <property type="term" value="F:kinase activity"/>
    <property type="evidence" value="ECO:0007669"/>
    <property type="project" value="UniProtKB-KW"/>
</dbReference>
<dbReference type="EMBL" id="CP099489">
    <property type="protein sequence ID" value="USQ80778.1"/>
    <property type="molecule type" value="Genomic_DNA"/>
</dbReference>
<evidence type="ECO:0000313" key="3">
    <source>
        <dbReference type="Proteomes" id="UP001056455"/>
    </source>
</evidence>
<keyword evidence="2" id="KW-0418">Kinase</keyword>